<dbReference type="PANTHER" id="PTHR24033:SF151">
    <property type="entry name" value="NOTCH 2"/>
    <property type="match status" value="1"/>
</dbReference>
<evidence type="ECO:0000256" key="1">
    <source>
        <dbReference type="ARBA" id="ARBA00022536"/>
    </source>
</evidence>
<dbReference type="PROSITE" id="PS01186">
    <property type="entry name" value="EGF_2"/>
    <property type="match status" value="3"/>
</dbReference>
<feature type="domain" description="EGF-like" evidence="6">
    <location>
        <begin position="2462"/>
        <end position="2500"/>
    </location>
</feature>
<feature type="domain" description="EGF-like" evidence="6">
    <location>
        <begin position="2340"/>
        <end position="2381"/>
    </location>
</feature>
<dbReference type="FunFam" id="2.10.25.10:FF:000118">
    <property type="entry name" value="protein delta homolog 2"/>
    <property type="match status" value="1"/>
</dbReference>
<dbReference type="InterPro" id="IPR018097">
    <property type="entry name" value="EGF_Ca-bd_CS"/>
</dbReference>
<feature type="disulfide bond" evidence="5">
    <location>
        <begin position="2413"/>
        <end position="2422"/>
    </location>
</feature>
<dbReference type="CDD" id="cd00054">
    <property type="entry name" value="EGF_CA"/>
    <property type="match status" value="3"/>
</dbReference>
<feature type="disulfide bond" evidence="5">
    <location>
        <begin position="2450"/>
        <end position="2459"/>
    </location>
</feature>
<comment type="caution">
    <text evidence="5">Lacks conserved residue(s) required for the propagation of feature annotation.</text>
</comment>
<dbReference type="PANTHER" id="PTHR24033">
    <property type="entry name" value="EGF-LIKE DOMAIN-CONTAINING PROTEIN"/>
    <property type="match status" value="1"/>
</dbReference>
<feature type="disulfide bond" evidence="5">
    <location>
        <begin position="2394"/>
        <end position="2411"/>
    </location>
</feature>
<evidence type="ECO:0000259" key="6">
    <source>
        <dbReference type="PROSITE" id="PS50026"/>
    </source>
</evidence>
<keyword evidence="8" id="KW-1185">Reference proteome</keyword>
<dbReference type="Proteomes" id="UP000596742">
    <property type="component" value="Unassembled WGS sequence"/>
</dbReference>
<feature type="domain" description="EGF-like" evidence="6">
    <location>
        <begin position="2502"/>
        <end position="2531"/>
    </location>
</feature>
<dbReference type="EMBL" id="UYJE01006161">
    <property type="protein sequence ID" value="VDI43608.1"/>
    <property type="molecule type" value="Genomic_DNA"/>
</dbReference>
<dbReference type="OrthoDB" id="430340at2759"/>
<comment type="caution">
    <text evidence="7">The sequence shown here is derived from an EMBL/GenBank/DDBJ whole genome shotgun (WGS) entry which is preliminary data.</text>
</comment>
<dbReference type="PROSITE" id="PS01187">
    <property type="entry name" value="EGF_CA"/>
    <property type="match status" value="1"/>
</dbReference>
<dbReference type="SMART" id="SM00181">
    <property type="entry name" value="EGF"/>
    <property type="match status" value="6"/>
</dbReference>
<feature type="disulfide bond" evidence="5">
    <location>
        <begin position="2329"/>
        <end position="2338"/>
    </location>
</feature>
<dbReference type="SUPFAM" id="SSF57196">
    <property type="entry name" value="EGF/Laminin"/>
    <property type="match status" value="5"/>
</dbReference>
<dbReference type="Pfam" id="PF07645">
    <property type="entry name" value="EGF_CA"/>
    <property type="match status" value="1"/>
</dbReference>
<feature type="disulfide bond" evidence="5">
    <location>
        <begin position="2371"/>
        <end position="2380"/>
    </location>
</feature>
<feature type="domain" description="EGF-like" evidence="6">
    <location>
        <begin position="2385"/>
        <end position="2423"/>
    </location>
</feature>
<dbReference type="SMART" id="SM00179">
    <property type="entry name" value="EGF_CA"/>
    <property type="match status" value="3"/>
</dbReference>
<proteinExistence type="predicted"/>
<accession>A0A8B6F3H8</accession>
<keyword evidence="1 5" id="KW-0245">EGF-like domain</keyword>
<evidence type="ECO:0000256" key="5">
    <source>
        <dbReference type="PROSITE-ProRule" id="PRU00076"/>
    </source>
</evidence>
<sequence length="2531" mass="287926">MKKDEQSREYDSRKAEYHHLYTIFDLAEEGMYMVDLKFELCLEYSHPNDCILSIILMNKQKFPKLLCNWDRGFYILVNYFDICKKTGFSLSKWLTDNKFGDNTTLDAFVVAQLMEEMNLRPYMKDQQCKRDEASYFNINHNGWNISNRCEDPNMDLPTLQSGLLCHITNSCMAVDCCMDVQKLGLSLDFYFNLDICNNRFTVGVENLNKTISMLNIEFGTIQTFSFMGLLRMNYQIYDFPSEGVFVVNVNVSLCLESTRCIVQQTVLQDTKLPKPLCDLNEGFSVKDFSLTHWLEKQDVVISKTLPKSTVDLLFHQLGISGYLKDPGCIHSTYNTNSLGWNTLACPENISLPHLPVYVSCRLPSYCSGLQCCMEVSLLQTTFETHVLLDACAYKLSFGIEKLVINESLFDYTFKTWKTVSLGNMVRLVYKITDFQGLSVYYIDLEFKVCFNDGGPCAFEATIFSQTELQKGHCDMSKGFLDTNWSISTWYTDMNIDTSEKLSVNAILMLLDTLGVAPFLKKEECSRHDPSSIFAAQYQGWSTDCSSSSTALLQLDTSVITCYLDDSCNNVQCCLDVEIIDRSIHFYLNIDPCNYLIKIGIERLETDILLSSYQWGEWEDMDLYGVLRIRYLINDFSAEQECVISMIASVCLESDGTCQEFHILDKIRVPKPLCNWDKGFKIPGFSVSQYMSEKRVTKLDQMATSDVLETLGVSSYLKSPSCDRNAAPFTVYNSGWANNCSSAIGLNEAISGHSSCYIPDKCTAIYCCTDIPMLNITVNTGIDLDICDFRLTVSLEEVTIEYSLVDYEYGSKKKFSLFGLFDLSFTIKDLTSDNVIVLSVNISSCLESSGICHFEQTLMKEVQLPKPSCHMNLGFKNPNFTLAEFLSQNGLNFDGSQLSSYTTSVFLQDLGVAPFLLKWQCDPSDLPYYPRKKGWNKDCQKEVTLIALDESTACHLYDFCTGITCCTNVEMIGRSINTYLKLDPCNKRMSIGIEKFTVNISLLNYNFGKQEHIKLYGFVGLHFMIKDFPGERQFEVTLDLSICFNSNSPCEISVPILKNTILPKSICEWKSDFIDPKCNQSMAVLPSNIEPVGCHISNTCNAIDCCITLEKIGRSFKTFINIDPCLFKLNVAIEQLQFSKLLFDYEWGYHDQVWLFGFVRMEFRIVDLTAEGQYLIDLTLSVCMEADSSIPCELSIQIFNQYKLPKQKCNWNTGFFISNFYLQNWLTEKGFPNVSPLHAYTVKQLLSDLNVAAYQIDPPCWMDKSYQNEWKIECPHNITLPTLPDNIICKLFESCTKIECCAAIPLLNTTFSIYLDVDTCHSSVTVGIEKMYHKYSLLDYTYGETEHFNLLGLARMKYTIEDLPNLERIVLNLTFSFCIESNRSCEFATTLLKDMVFPKPLCQVDTVFQTKDFSLEQWNRERKLTSDAILPEHYVSELLEQTGLSRYITNDTCNMAMHGVDGNGWIKDCIEDTVLPNITSYPLVCQLKSSCTEISCCLNLESIGKTIEVHLGLNQDLQLLEIRIGEHAFLDSLLGFDFGADHELRLFNVFRLKYNIYDLLSSNEYLVTLELSVCWESYKPCAWTAFILKSTRLPKQVRHLQNDFRIADFDLLDWEFERSINSRNLSSLELMRIYNDLDIERYFSNECKSITVHSDSWKSGFSYNDWKNSKLNHHDISEQEMALHLIEETRIGLYMKESSCPKHFKNNILQSDCPKIMNIDPLDGPVSCYINGHCSSIDCCVYDEKILTSLNVFIDIDSCNDVLDVGIEKYKFSKSLLEFDWKTQHEIYLGGIYRLYFQLEALPGSNNYIISMAISICWDSEATCDYRITVLKNNILAKEDCDWKRPFLKPDFSLTKWESDSGIPATSPLHGQALTDLLEDLGVSKYYERTQCNKSSLPDVPHTVDRWSIACPHKVSSGLPLPDNVVCSLSDTCTNVECCMDVEVLNKSFHLYLYIDPCYHRLTVGIEQMQFNRSLQDYSWGTVLAVSLLGVVNMKLVIDDLPDDKMFIVSMNVSVCFDANSTCKDDIVNVLANALLPKQQCRYSEGFVVEDFSLTKWMSSRDIDGLEEYTLYQVFEELDASSFLNDYSCDRSREPWGPTSDGWIRECSRYVTLPYLESGETTCIIMDTCTGIKCCVEVLSLRRSFDFFFELDACNFQLTIHIEKFVYNESLVNYVYGSRHQFYLKGIFLIEYTVDELSSSEYILSVSLGVCLESSEPHCMTKQLIADKVSLPKPSCDWNQGYRIQNFSLEDWATTRGQEFTNLTELAVLQVSSDLGISKFFKTPSCVRNGIFYQPENLGWKRAFPSCYPDPCLNGATCKTASNGESYCVCPQSYIGTYCELDNPCGPSLDLCMNDGTCTVIQAGGIKARCDCKLGFNGTLCEFVVPGSICYNNPCQHQGTCRNTHSLAHYICTCPSGYTGKNCEYIDFCEKQPCRNDGTCDSLEDGYRCSCTHGYKGPTCMSDVDECAETLGLCQNGGQCDNRIGSYMCHCDLKYTGQHCEQLFVPCSPSPCLNGGTCVTSGTTTYQCLCKT</sequence>
<organism evidence="7 8">
    <name type="scientific">Mytilus galloprovincialis</name>
    <name type="common">Mediterranean mussel</name>
    <dbReference type="NCBI Taxonomy" id="29158"/>
    <lineage>
        <taxon>Eukaryota</taxon>
        <taxon>Metazoa</taxon>
        <taxon>Spiralia</taxon>
        <taxon>Lophotrochozoa</taxon>
        <taxon>Mollusca</taxon>
        <taxon>Bivalvia</taxon>
        <taxon>Autobranchia</taxon>
        <taxon>Pteriomorphia</taxon>
        <taxon>Mytilida</taxon>
        <taxon>Mytiloidea</taxon>
        <taxon>Mytilidae</taxon>
        <taxon>Mytilinae</taxon>
        <taxon>Mytilus</taxon>
    </lineage>
</organism>
<dbReference type="InterPro" id="IPR000742">
    <property type="entry name" value="EGF"/>
</dbReference>
<evidence type="ECO:0000256" key="3">
    <source>
        <dbReference type="ARBA" id="ARBA00022737"/>
    </source>
</evidence>
<keyword evidence="2" id="KW-0732">Signal</keyword>
<evidence type="ECO:0000313" key="7">
    <source>
        <dbReference type="EMBL" id="VDI43608.1"/>
    </source>
</evidence>
<dbReference type="Gene3D" id="2.10.25.10">
    <property type="entry name" value="Laminin"/>
    <property type="match status" value="6"/>
</dbReference>
<dbReference type="GO" id="GO:0005509">
    <property type="term" value="F:calcium ion binding"/>
    <property type="evidence" value="ECO:0007669"/>
    <property type="project" value="InterPro"/>
</dbReference>
<keyword evidence="4 5" id="KW-1015">Disulfide bond</keyword>
<protein>
    <recommendedName>
        <fullName evidence="6">EGF-like domain-containing protein</fullName>
    </recommendedName>
</protein>
<dbReference type="InterPro" id="IPR049883">
    <property type="entry name" value="NOTCH1_EGF-like"/>
</dbReference>
<dbReference type="PROSITE" id="PS00022">
    <property type="entry name" value="EGF_1"/>
    <property type="match status" value="5"/>
</dbReference>
<dbReference type="InterPro" id="IPR051830">
    <property type="entry name" value="NOTCH_homolog"/>
</dbReference>
<dbReference type="Pfam" id="PF00008">
    <property type="entry name" value="EGF"/>
    <property type="match status" value="3"/>
</dbReference>
<keyword evidence="3" id="KW-0677">Repeat</keyword>
<dbReference type="FunFam" id="2.10.25.10:FF:000066">
    <property type="entry name" value="FAT atypical cadherin 4"/>
    <property type="match status" value="1"/>
</dbReference>
<name>A0A8B6F3H8_MYTGA</name>
<feature type="disulfide bond" evidence="5">
    <location>
        <begin position="2490"/>
        <end position="2499"/>
    </location>
</feature>
<feature type="non-terminal residue" evidence="7">
    <location>
        <position position="2531"/>
    </location>
</feature>
<dbReference type="InterPro" id="IPR000152">
    <property type="entry name" value="EGF-type_Asp/Asn_hydroxyl_site"/>
</dbReference>
<dbReference type="InterPro" id="IPR001881">
    <property type="entry name" value="EGF-like_Ca-bd_dom"/>
</dbReference>
<feature type="domain" description="EGF-like" evidence="6">
    <location>
        <begin position="2302"/>
        <end position="2339"/>
    </location>
</feature>
<evidence type="ECO:0000313" key="8">
    <source>
        <dbReference type="Proteomes" id="UP000596742"/>
    </source>
</evidence>
<reference evidence="7" key="1">
    <citation type="submission" date="2018-11" db="EMBL/GenBank/DDBJ databases">
        <authorList>
            <person name="Alioto T."/>
            <person name="Alioto T."/>
        </authorList>
    </citation>
    <scope>NUCLEOTIDE SEQUENCE</scope>
</reference>
<gene>
    <name evidence="7" type="ORF">MGAL_10B038094</name>
</gene>
<dbReference type="PROSITE" id="PS50026">
    <property type="entry name" value="EGF_3"/>
    <property type="match status" value="6"/>
</dbReference>
<evidence type="ECO:0000256" key="2">
    <source>
        <dbReference type="ARBA" id="ARBA00022729"/>
    </source>
</evidence>
<dbReference type="PROSITE" id="PS00010">
    <property type="entry name" value="ASX_HYDROXYL"/>
    <property type="match status" value="1"/>
</dbReference>
<evidence type="ECO:0000256" key="4">
    <source>
        <dbReference type="ARBA" id="ARBA00023157"/>
    </source>
</evidence>
<feature type="domain" description="EGF-like" evidence="6">
    <location>
        <begin position="2424"/>
        <end position="2460"/>
    </location>
</feature>